<organism evidence="8 9">
    <name type="scientific">Andreprevotia lacus DSM 23236</name>
    <dbReference type="NCBI Taxonomy" id="1121001"/>
    <lineage>
        <taxon>Bacteria</taxon>
        <taxon>Pseudomonadati</taxon>
        <taxon>Pseudomonadota</taxon>
        <taxon>Betaproteobacteria</taxon>
        <taxon>Neisseriales</taxon>
        <taxon>Chitinibacteraceae</taxon>
        <taxon>Andreprevotia</taxon>
    </lineage>
</organism>
<feature type="transmembrane region" description="Helical" evidence="7">
    <location>
        <begin position="99"/>
        <end position="116"/>
    </location>
</feature>
<evidence type="ECO:0000256" key="7">
    <source>
        <dbReference type="SAM" id="Phobius"/>
    </source>
</evidence>
<dbReference type="RefSeq" id="WP_084090724.1">
    <property type="nucleotide sequence ID" value="NZ_FWXD01000010.1"/>
</dbReference>
<dbReference type="Pfam" id="PF07690">
    <property type="entry name" value="MFS_1"/>
    <property type="match status" value="1"/>
</dbReference>
<protein>
    <submittedName>
        <fullName evidence="8">Predicted arabinose efflux permease, MFS family</fullName>
    </submittedName>
</protein>
<gene>
    <name evidence="8" type="ORF">SAMN02745857_02076</name>
</gene>
<dbReference type="PANTHER" id="PTHR23513">
    <property type="entry name" value="INTEGRAL MEMBRANE EFFLUX PROTEIN-RELATED"/>
    <property type="match status" value="1"/>
</dbReference>
<feature type="transmembrane region" description="Helical" evidence="7">
    <location>
        <begin position="232"/>
        <end position="253"/>
    </location>
</feature>
<dbReference type="PANTHER" id="PTHR23513:SF18">
    <property type="entry name" value="INTEGRAL MEMBRANE PROTEIN"/>
    <property type="match status" value="1"/>
</dbReference>
<feature type="transmembrane region" description="Helical" evidence="7">
    <location>
        <begin position="313"/>
        <end position="336"/>
    </location>
</feature>
<feature type="transmembrane region" description="Helical" evidence="7">
    <location>
        <begin position="348"/>
        <end position="370"/>
    </location>
</feature>
<dbReference type="SUPFAM" id="SSF103473">
    <property type="entry name" value="MFS general substrate transporter"/>
    <property type="match status" value="1"/>
</dbReference>
<dbReference type="OrthoDB" id="5494559at2"/>
<dbReference type="Gene3D" id="1.20.1250.20">
    <property type="entry name" value="MFS general substrate transporter like domains"/>
    <property type="match status" value="2"/>
</dbReference>
<feature type="transmembrane region" description="Helical" evidence="7">
    <location>
        <begin position="12"/>
        <end position="34"/>
    </location>
</feature>
<feature type="region of interest" description="Disordered" evidence="6">
    <location>
        <begin position="435"/>
        <end position="462"/>
    </location>
</feature>
<evidence type="ECO:0000256" key="2">
    <source>
        <dbReference type="ARBA" id="ARBA00022475"/>
    </source>
</evidence>
<evidence type="ECO:0000313" key="9">
    <source>
        <dbReference type="Proteomes" id="UP000192761"/>
    </source>
</evidence>
<evidence type="ECO:0000256" key="5">
    <source>
        <dbReference type="ARBA" id="ARBA00023136"/>
    </source>
</evidence>
<feature type="transmembrane region" description="Helical" evidence="7">
    <location>
        <begin position="200"/>
        <end position="220"/>
    </location>
</feature>
<evidence type="ECO:0000256" key="4">
    <source>
        <dbReference type="ARBA" id="ARBA00022989"/>
    </source>
</evidence>
<evidence type="ECO:0000313" key="8">
    <source>
        <dbReference type="EMBL" id="SMC25111.1"/>
    </source>
</evidence>
<evidence type="ECO:0000256" key="1">
    <source>
        <dbReference type="ARBA" id="ARBA00004651"/>
    </source>
</evidence>
<dbReference type="InterPro" id="IPR011701">
    <property type="entry name" value="MFS"/>
</dbReference>
<feature type="compositionally biased region" description="Pro residues" evidence="6">
    <location>
        <begin position="453"/>
        <end position="462"/>
    </location>
</feature>
<keyword evidence="9" id="KW-1185">Reference proteome</keyword>
<accession>A0A1W1XNL7</accession>
<sequence length="462" mass="48399">MKKLFNRAFILLWLSETAFDIGAALMGFALGVWVFEQSGSVQQFSWAILISAVPALLCIPVAGALADWADRRWVIAACDMAYVLMIVVLAWLLFNSQLAITHFYIIGAVGSVIGALRSPSYQAAIAQIVPADKLTQANGLVHSSKGVLQIGAPLLTGYLMAAWGLRGIVLIELVMVLAGAVAVFAALTSASRAIRGHSDGAPFSLFAGIKASMAGVVDYFKTYPLMVGLAAYILIQEGLLILASSMLTPLILATHSKETLGAVMTLGAIGGVIGAVILASTNLKKHLMLWVLIADVGLALFVAGAGFGSSIEIWSLCAFGAFAFGGVSEGCASALWMRKVPKEKQGSVFAAIGAANLLVMCTVLLCGGALTEHVLEPLMMPGSALAEQLGPWLGTGKGRGVALLFILVGAVFALVSLVAMLNGRLIRLDELVPEQNRDDDETPPTTQTEDVLPPQPLAPAQA</sequence>
<comment type="subcellular location">
    <subcellularLocation>
        <location evidence="1">Cell membrane</location>
        <topology evidence="1">Multi-pass membrane protein</topology>
    </subcellularLocation>
</comment>
<keyword evidence="3 7" id="KW-0812">Transmembrane</keyword>
<evidence type="ECO:0000256" key="6">
    <source>
        <dbReference type="SAM" id="MobiDB-lite"/>
    </source>
</evidence>
<feature type="transmembrane region" description="Helical" evidence="7">
    <location>
        <begin position="259"/>
        <end position="280"/>
    </location>
</feature>
<proteinExistence type="predicted"/>
<dbReference type="GO" id="GO:0005886">
    <property type="term" value="C:plasma membrane"/>
    <property type="evidence" value="ECO:0007669"/>
    <property type="project" value="UniProtKB-SubCell"/>
</dbReference>
<keyword evidence="2" id="KW-1003">Cell membrane</keyword>
<feature type="transmembrane region" description="Helical" evidence="7">
    <location>
        <begin position="46"/>
        <end position="66"/>
    </location>
</feature>
<reference evidence="8 9" key="1">
    <citation type="submission" date="2017-04" db="EMBL/GenBank/DDBJ databases">
        <authorList>
            <person name="Afonso C.L."/>
            <person name="Miller P.J."/>
            <person name="Scott M.A."/>
            <person name="Spackman E."/>
            <person name="Goraichik I."/>
            <person name="Dimitrov K.M."/>
            <person name="Suarez D.L."/>
            <person name="Swayne D.E."/>
        </authorList>
    </citation>
    <scope>NUCLEOTIDE SEQUENCE [LARGE SCALE GENOMIC DNA]</scope>
    <source>
        <strain evidence="8 9">DSM 23236</strain>
    </source>
</reference>
<dbReference type="InterPro" id="IPR036259">
    <property type="entry name" value="MFS_trans_sf"/>
</dbReference>
<dbReference type="STRING" id="1121001.SAMN02745857_02076"/>
<dbReference type="GO" id="GO:0022857">
    <property type="term" value="F:transmembrane transporter activity"/>
    <property type="evidence" value="ECO:0007669"/>
    <property type="project" value="InterPro"/>
</dbReference>
<dbReference type="CDD" id="cd06173">
    <property type="entry name" value="MFS_MefA_like"/>
    <property type="match status" value="1"/>
</dbReference>
<dbReference type="Proteomes" id="UP000192761">
    <property type="component" value="Unassembled WGS sequence"/>
</dbReference>
<keyword evidence="5 7" id="KW-0472">Membrane</keyword>
<dbReference type="EMBL" id="FWXD01000010">
    <property type="protein sequence ID" value="SMC25111.1"/>
    <property type="molecule type" value="Genomic_DNA"/>
</dbReference>
<name>A0A1W1XNL7_9NEIS</name>
<feature type="compositionally biased region" description="Low complexity" evidence="6">
    <location>
        <begin position="443"/>
        <end position="452"/>
    </location>
</feature>
<feature type="transmembrane region" description="Helical" evidence="7">
    <location>
        <begin position="401"/>
        <end position="421"/>
    </location>
</feature>
<feature type="transmembrane region" description="Helical" evidence="7">
    <location>
        <begin position="287"/>
        <end position="307"/>
    </location>
</feature>
<feature type="transmembrane region" description="Helical" evidence="7">
    <location>
        <begin position="73"/>
        <end position="93"/>
    </location>
</feature>
<evidence type="ECO:0000256" key="3">
    <source>
        <dbReference type="ARBA" id="ARBA00022692"/>
    </source>
</evidence>
<keyword evidence="4 7" id="KW-1133">Transmembrane helix</keyword>
<dbReference type="AlphaFoldDB" id="A0A1W1XNL7"/>
<feature type="transmembrane region" description="Helical" evidence="7">
    <location>
        <begin position="168"/>
        <end position="188"/>
    </location>
</feature>